<keyword evidence="3" id="KW-0378">Hydrolase</keyword>
<evidence type="ECO:0000256" key="1">
    <source>
        <dbReference type="SAM" id="SignalP"/>
    </source>
</evidence>
<feature type="chain" id="PRO_5047045745" evidence="1">
    <location>
        <begin position="35"/>
        <end position="372"/>
    </location>
</feature>
<feature type="domain" description="Beta-lactamase-related" evidence="2">
    <location>
        <begin position="96"/>
        <end position="353"/>
    </location>
</feature>
<name>A0ABQ3TCV7_9ACTN</name>
<sequence>MPKTPYAAPAATRPTRWTALALAGAALVSVTAGAVLPASATESHGPPVTGTARAHHSVDTAALTALMAPGAMASGTMVRVGGTGPGWTGATGPLSQDPSANFRIGSITKLFTSTLVLQLVGEGRFTLDTPVQELLPGTLPAHWKPITVGRLLSHTSGIPEPCVAFGPGEAPTPEQAVSHWTDPKCAAPQHPVLTQQYNGANYFLLGMVVEKATGRSYADEVQHRIARPLGLRHTYLPKPGDRSVPAPVLADGGEIEPWAWAEGGMLSNAPDLERFMTALLRGRLLRPAQQRQLFVMPALSAGAGDRFSAGGLMRAEVDHTVVWGKTGSMGRSTNGVFATEGGRRTVVYSLLPAGRDRDLLREHISELVGAAL</sequence>
<organism evidence="3 4">
    <name type="scientific">Streptomyces spororaveus</name>
    <dbReference type="NCBI Taxonomy" id="284039"/>
    <lineage>
        <taxon>Bacteria</taxon>
        <taxon>Bacillati</taxon>
        <taxon>Actinomycetota</taxon>
        <taxon>Actinomycetes</taxon>
        <taxon>Kitasatosporales</taxon>
        <taxon>Streptomycetaceae</taxon>
        <taxon>Streptomyces</taxon>
    </lineage>
</organism>
<dbReference type="EMBL" id="BNED01000005">
    <property type="protein sequence ID" value="GHI78191.1"/>
    <property type="molecule type" value="Genomic_DNA"/>
</dbReference>
<dbReference type="PANTHER" id="PTHR46825:SF7">
    <property type="entry name" value="D-ALANYL-D-ALANINE CARBOXYPEPTIDASE"/>
    <property type="match status" value="1"/>
</dbReference>
<dbReference type="InterPro" id="IPR050491">
    <property type="entry name" value="AmpC-like"/>
</dbReference>
<feature type="signal peptide" evidence="1">
    <location>
        <begin position="1"/>
        <end position="34"/>
    </location>
</feature>
<dbReference type="RefSeq" id="WP_202200066.1">
    <property type="nucleotide sequence ID" value="NZ_BAAATO010000001.1"/>
</dbReference>
<dbReference type="PROSITE" id="PS51318">
    <property type="entry name" value="TAT"/>
    <property type="match status" value="1"/>
</dbReference>
<dbReference type="InterPro" id="IPR012338">
    <property type="entry name" value="Beta-lactam/transpept-like"/>
</dbReference>
<proteinExistence type="predicted"/>
<dbReference type="SUPFAM" id="SSF56601">
    <property type="entry name" value="beta-lactamase/transpeptidase-like"/>
    <property type="match status" value="1"/>
</dbReference>
<comment type="caution">
    <text evidence="3">The sequence shown here is derived from an EMBL/GenBank/DDBJ whole genome shotgun (WGS) entry which is preliminary data.</text>
</comment>
<dbReference type="Pfam" id="PF00144">
    <property type="entry name" value="Beta-lactamase"/>
    <property type="match status" value="1"/>
</dbReference>
<dbReference type="Gene3D" id="3.40.710.10">
    <property type="entry name" value="DD-peptidase/beta-lactamase superfamily"/>
    <property type="match status" value="1"/>
</dbReference>
<dbReference type="InterPro" id="IPR006311">
    <property type="entry name" value="TAT_signal"/>
</dbReference>
<evidence type="ECO:0000259" key="2">
    <source>
        <dbReference type="Pfam" id="PF00144"/>
    </source>
</evidence>
<dbReference type="InterPro" id="IPR001466">
    <property type="entry name" value="Beta-lactam-related"/>
</dbReference>
<evidence type="ECO:0000313" key="4">
    <source>
        <dbReference type="Proteomes" id="UP000608522"/>
    </source>
</evidence>
<gene>
    <name evidence="3" type="ORF">Sspor_37520</name>
</gene>
<evidence type="ECO:0000313" key="3">
    <source>
        <dbReference type="EMBL" id="GHI78191.1"/>
    </source>
</evidence>
<keyword evidence="4" id="KW-1185">Reference proteome</keyword>
<dbReference type="PANTHER" id="PTHR46825">
    <property type="entry name" value="D-ALANYL-D-ALANINE-CARBOXYPEPTIDASE/ENDOPEPTIDASE AMPH"/>
    <property type="match status" value="1"/>
</dbReference>
<dbReference type="GO" id="GO:0016787">
    <property type="term" value="F:hydrolase activity"/>
    <property type="evidence" value="ECO:0007669"/>
    <property type="project" value="UniProtKB-KW"/>
</dbReference>
<protein>
    <submittedName>
        <fullName evidence="3">Serine hydrolase</fullName>
    </submittedName>
</protein>
<accession>A0ABQ3TCV7</accession>
<reference evidence="4" key="1">
    <citation type="submission" date="2023-07" db="EMBL/GenBank/DDBJ databases">
        <title>Whole genome shotgun sequence of Streptomyces spororaveus NBRC 15456.</title>
        <authorList>
            <person name="Komaki H."/>
            <person name="Tamura T."/>
        </authorList>
    </citation>
    <scope>NUCLEOTIDE SEQUENCE [LARGE SCALE GENOMIC DNA]</scope>
    <source>
        <strain evidence="4">NBRC 15456</strain>
    </source>
</reference>
<dbReference type="Proteomes" id="UP000608522">
    <property type="component" value="Unassembled WGS sequence"/>
</dbReference>
<keyword evidence="1" id="KW-0732">Signal</keyword>